<feature type="domain" description="Ubiquitin-like protease family profile" evidence="5">
    <location>
        <begin position="39"/>
        <end position="221"/>
    </location>
</feature>
<dbReference type="OrthoDB" id="1939479at2759"/>
<evidence type="ECO:0000256" key="2">
    <source>
        <dbReference type="ARBA" id="ARBA00022670"/>
    </source>
</evidence>
<keyword evidence="4" id="KW-0788">Thiol protease</keyword>
<keyword evidence="3" id="KW-0378">Hydrolase</keyword>
<reference evidence="6" key="1">
    <citation type="submission" date="2020-11" db="EMBL/GenBank/DDBJ databases">
        <authorList>
            <consortium name="DOE Joint Genome Institute"/>
            <person name="Ahrendt S."/>
            <person name="Riley R."/>
            <person name="Andreopoulos W."/>
            <person name="Labutti K."/>
            <person name="Pangilinan J."/>
            <person name="Ruiz-Duenas F.J."/>
            <person name="Barrasa J.M."/>
            <person name="Sanchez-Garcia M."/>
            <person name="Camarero S."/>
            <person name="Miyauchi S."/>
            <person name="Serrano A."/>
            <person name="Linde D."/>
            <person name="Babiker R."/>
            <person name="Drula E."/>
            <person name="Ayuso-Fernandez I."/>
            <person name="Pacheco R."/>
            <person name="Padilla G."/>
            <person name="Ferreira P."/>
            <person name="Barriuso J."/>
            <person name="Kellner H."/>
            <person name="Castanera R."/>
            <person name="Alfaro M."/>
            <person name="Ramirez L."/>
            <person name="Pisabarro A.G."/>
            <person name="Kuo A."/>
            <person name="Tritt A."/>
            <person name="Lipzen A."/>
            <person name="He G."/>
            <person name="Yan M."/>
            <person name="Ng V."/>
            <person name="Cullen D."/>
            <person name="Martin F."/>
            <person name="Rosso M.-N."/>
            <person name="Henrissat B."/>
            <person name="Hibbett D."/>
            <person name="Martinez A.T."/>
            <person name="Grigoriev I.V."/>
        </authorList>
    </citation>
    <scope>NUCLEOTIDE SEQUENCE</scope>
    <source>
        <strain evidence="6">CBS 506.95</strain>
    </source>
</reference>
<organism evidence="6 7">
    <name type="scientific">Crepidotus variabilis</name>
    <dbReference type="NCBI Taxonomy" id="179855"/>
    <lineage>
        <taxon>Eukaryota</taxon>
        <taxon>Fungi</taxon>
        <taxon>Dikarya</taxon>
        <taxon>Basidiomycota</taxon>
        <taxon>Agaricomycotina</taxon>
        <taxon>Agaricomycetes</taxon>
        <taxon>Agaricomycetidae</taxon>
        <taxon>Agaricales</taxon>
        <taxon>Agaricineae</taxon>
        <taxon>Crepidotaceae</taxon>
        <taxon>Crepidotus</taxon>
    </lineage>
</organism>
<evidence type="ECO:0000313" key="7">
    <source>
        <dbReference type="Proteomes" id="UP000807306"/>
    </source>
</evidence>
<protein>
    <recommendedName>
        <fullName evidence="5">Ubiquitin-like protease family profile domain-containing protein</fullName>
    </recommendedName>
</protein>
<evidence type="ECO:0000256" key="1">
    <source>
        <dbReference type="ARBA" id="ARBA00005234"/>
    </source>
</evidence>
<dbReference type="GO" id="GO:0016929">
    <property type="term" value="F:deSUMOylase activity"/>
    <property type="evidence" value="ECO:0007669"/>
    <property type="project" value="TreeGrafter"/>
</dbReference>
<dbReference type="PANTHER" id="PTHR12606">
    <property type="entry name" value="SENTRIN/SUMO-SPECIFIC PROTEASE"/>
    <property type="match status" value="1"/>
</dbReference>
<sequence>MNTETSGANGFPAKLPEAEEALVEKSFEQKGIITTVNKIPIQRADFRRLKPGKWLNDELINAYMQLIQTRADSASRPYDFGFRISPLRPTEFKHNILCLSSFVIQKLIALGYAEGKLRSWTKNHNIFSLDRLLFPINHSNVHWTAASINFVEKRIESYDSSDNTYHARFKILRQYLDAEHWDKRFQPFDFEGWTNYTHPNQPLQNNGCDCGVFTCVTLEALARGEDDLIFDQSNMPYFRKRMGFEILNGALKIDG</sequence>
<name>A0A9P6ERB0_9AGAR</name>
<dbReference type="GO" id="GO:0006508">
    <property type="term" value="P:proteolysis"/>
    <property type="evidence" value="ECO:0007669"/>
    <property type="project" value="UniProtKB-KW"/>
</dbReference>
<accession>A0A9P6ERB0</accession>
<evidence type="ECO:0000313" key="6">
    <source>
        <dbReference type="EMBL" id="KAF9533707.1"/>
    </source>
</evidence>
<keyword evidence="7" id="KW-1185">Reference proteome</keyword>
<evidence type="ECO:0000256" key="4">
    <source>
        <dbReference type="ARBA" id="ARBA00022807"/>
    </source>
</evidence>
<dbReference type="PANTHER" id="PTHR12606:SF141">
    <property type="entry name" value="GH15225P-RELATED"/>
    <property type="match status" value="1"/>
</dbReference>
<dbReference type="GO" id="GO:0005634">
    <property type="term" value="C:nucleus"/>
    <property type="evidence" value="ECO:0007669"/>
    <property type="project" value="TreeGrafter"/>
</dbReference>
<dbReference type="Pfam" id="PF02902">
    <property type="entry name" value="Peptidase_C48"/>
    <property type="match status" value="1"/>
</dbReference>
<dbReference type="GO" id="GO:0016926">
    <property type="term" value="P:protein desumoylation"/>
    <property type="evidence" value="ECO:0007669"/>
    <property type="project" value="TreeGrafter"/>
</dbReference>
<comment type="caution">
    <text evidence="6">The sequence shown here is derived from an EMBL/GenBank/DDBJ whole genome shotgun (WGS) entry which is preliminary data.</text>
</comment>
<dbReference type="PROSITE" id="PS50600">
    <property type="entry name" value="ULP_PROTEASE"/>
    <property type="match status" value="1"/>
</dbReference>
<dbReference type="AlphaFoldDB" id="A0A9P6ERB0"/>
<comment type="similarity">
    <text evidence="1">Belongs to the peptidase C48 family.</text>
</comment>
<dbReference type="InterPro" id="IPR038765">
    <property type="entry name" value="Papain-like_cys_pep_sf"/>
</dbReference>
<keyword evidence="2" id="KW-0645">Protease</keyword>
<dbReference type="Gene3D" id="3.40.395.10">
    <property type="entry name" value="Adenoviral Proteinase, Chain A"/>
    <property type="match status" value="1"/>
</dbReference>
<dbReference type="SUPFAM" id="SSF54001">
    <property type="entry name" value="Cysteine proteinases"/>
    <property type="match status" value="1"/>
</dbReference>
<dbReference type="EMBL" id="MU157828">
    <property type="protein sequence ID" value="KAF9533707.1"/>
    <property type="molecule type" value="Genomic_DNA"/>
</dbReference>
<evidence type="ECO:0000259" key="5">
    <source>
        <dbReference type="PROSITE" id="PS50600"/>
    </source>
</evidence>
<proteinExistence type="inferred from homology"/>
<gene>
    <name evidence="6" type="ORF">CPB83DRAFT_939663</name>
</gene>
<dbReference type="Proteomes" id="UP000807306">
    <property type="component" value="Unassembled WGS sequence"/>
</dbReference>
<evidence type="ECO:0000256" key="3">
    <source>
        <dbReference type="ARBA" id="ARBA00022801"/>
    </source>
</evidence>
<dbReference type="InterPro" id="IPR003653">
    <property type="entry name" value="Peptidase_C48_C"/>
</dbReference>